<evidence type="ECO:0000313" key="2">
    <source>
        <dbReference type="Proteomes" id="UP000789920"/>
    </source>
</evidence>
<comment type="caution">
    <text evidence="1">The sequence shown here is derived from an EMBL/GenBank/DDBJ whole genome shotgun (WGS) entry which is preliminary data.</text>
</comment>
<keyword evidence="2" id="KW-1185">Reference proteome</keyword>
<sequence>MLLFYAIRHNNETRNKYEEMSEEELLAKEEQPKIKKYISIKEVLHELLRALRVSIFNLKPIPKNFAIWFVSITNGRYGGSSTPDLWAIWFVSIMNGRYGSSSTPDFWAIWFVSIMNSRYGSSSTPDLWGSSASS</sequence>
<dbReference type="Proteomes" id="UP000789920">
    <property type="component" value="Unassembled WGS sequence"/>
</dbReference>
<accession>A0ACA9MAK3</accession>
<reference evidence="1" key="1">
    <citation type="submission" date="2021-06" db="EMBL/GenBank/DDBJ databases">
        <authorList>
            <person name="Kallberg Y."/>
            <person name="Tangrot J."/>
            <person name="Rosling A."/>
        </authorList>
    </citation>
    <scope>NUCLEOTIDE SEQUENCE</scope>
    <source>
        <strain evidence="1">MA461A</strain>
    </source>
</reference>
<name>A0ACA9MAK3_9GLOM</name>
<evidence type="ECO:0000313" key="1">
    <source>
        <dbReference type="EMBL" id="CAG8578693.1"/>
    </source>
</evidence>
<organism evidence="1 2">
    <name type="scientific">Racocetra persica</name>
    <dbReference type="NCBI Taxonomy" id="160502"/>
    <lineage>
        <taxon>Eukaryota</taxon>
        <taxon>Fungi</taxon>
        <taxon>Fungi incertae sedis</taxon>
        <taxon>Mucoromycota</taxon>
        <taxon>Glomeromycotina</taxon>
        <taxon>Glomeromycetes</taxon>
        <taxon>Diversisporales</taxon>
        <taxon>Gigasporaceae</taxon>
        <taxon>Racocetra</taxon>
    </lineage>
</organism>
<proteinExistence type="predicted"/>
<gene>
    <name evidence="1" type="ORF">RPERSI_LOCUS5049</name>
</gene>
<dbReference type="EMBL" id="CAJVQC010007400">
    <property type="protein sequence ID" value="CAG8578693.1"/>
    <property type="molecule type" value="Genomic_DNA"/>
</dbReference>
<protein>
    <submittedName>
        <fullName evidence="1">36880_t:CDS:1</fullName>
    </submittedName>
</protein>